<keyword evidence="3" id="KW-1185">Reference proteome</keyword>
<evidence type="ECO:0000313" key="2">
    <source>
        <dbReference type="EMBL" id="KAK9085733.1"/>
    </source>
</evidence>
<reference evidence="2 3" key="1">
    <citation type="submission" date="2024-01" db="EMBL/GenBank/DDBJ databases">
        <title>Genome assemblies of Stephania.</title>
        <authorList>
            <person name="Yang L."/>
        </authorList>
    </citation>
    <scope>NUCLEOTIDE SEQUENCE [LARGE SCALE GENOMIC DNA]</scope>
    <source>
        <strain evidence="2">QJT</strain>
        <tissue evidence="2">Leaf</tissue>
    </source>
</reference>
<comment type="caution">
    <text evidence="2">The sequence shown here is derived from an EMBL/GenBank/DDBJ whole genome shotgun (WGS) entry which is preliminary data.</text>
</comment>
<accession>A0AAP0EAU6</accession>
<evidence type="ECO:0000313" key="3">
    <source>
        <dbReference type="Proteomes" id="UP001417504"/>
    </source>
</evidence>
<dbReference type="EMBL" id="JBBNAE010000011">
    <property type="protein sequence ID" value="KAK9085733.1"/>
    <property type="molecule type" value="Genomic_DNA"/>
</dbReference>
<proteinExistence type="predicted"/>
<organism evidence="2 3">
    <name type="scientific">Stephania japonica</name>
    <dbReference type="NCBI Taxonomy" id="461633"/>
    <lineage>
        <taxon>Eukaryota</taxon>
        <taxon>Viridiplantae</taxon>
        <taxon>Streptophyta</taxon>
        <taxon>Embryophyta</taxon>
        <taxon>Tracheophyta</taxon>
        <taxon>Spermatophyta</taxon>
        <taxon>Magnoliopsida</taxon>
        <taxon>Ranunculales</taxon>
        <taxon>Menispermaceae</taxon>
        <taxon>Menispermoideae</taxon>
        <taxon>Cissampelideae</taxon>
        <taxon>Stephania</taxon>
    </lineage>
</organism>
<gene>
    <name evidence="2" type="ORF">Sjap_026144</name>
</gene>
<feature type="signal peptide" evidence="1">
    <location>
        <begin position="1"/>
        <end position="20"/>
    </location>
</feature>
<feature type="chain" id="PRO_5043020468" evidence="1">
    <location>
        <begin position="21"/>
        <end position="304"/>
    </location>
</feature>
<evidence type="ECO:0000256" key="1">
    <source>
        <dbReference type="SAM" id="SignalP"/>
    </source>
</evidence>
<dbReference type="AlphaFoldDB" id="A0AAP0EAU6"/>
<dbReference type="Proteomes" id="UP001417504">
    <property type="component" value="Unassembled WGS sequence"/>
</dbReference>
<protein>
    <submittedName>
        <fullName evidence="2">Uncharacterized protein</fullName>
    </submittedName>
</protein>
<name>A0AAP0EAU6_9MAGN</name>
<keyword evidence="1" id="KW-0732">Signal</keyword>
<sequence>MSRIVALLLLSLYRPNSVQSSEQAAKRAKKSLQALIAAAFRNENECLRIVEENSDINTNEKRKKMTTTKEKRKEVRIDESDFFDLLNDIQRGKDAPNDKGMEVRVPKDKEDEARITKDKREKNENIKREKEVRIDESDFFNLLNDIKLGEDLSNRKKKGIEPNKLLGANIIGGENPRLKVEWNERGQPVGKNSEKLVSLLGVLAKEMVPLNKPSWTKQKCKIEECRKKIVFRLIGKLWRNWKSMLSKKLKKAVSPSVCKPLEVKEHEWNEFVQVRREEASVCDKQLNEIKKAICKEVSEFGAGS</sequence>